<accession>A0ABU2JLA9</accession>
<dbReference type="RefSeq" id="WP_311665252.1">
    <property type="nucleotide sequence ID" value="NZ_JAVREO010000002.1"/>
</dbReference>
<gene>
    <name evidence="2" type="ORF">RM844_05285</name>
</gene>
<feature type="chain" id="PRO_5045174549" evidence="1">
    <location>
        <begin position="29"/>
        <end position="144"/>
    </location>
</feature>
<dbReference type="EMBL" id="JAVREO010000002">
    <property type="protein sequence ID" value="MDT0265702.1"/>
    <property type="molecule type" value="Genomic_DNA"/>
</dbReference>
<comment type="caution">
    <text evidence="2">The sequence shown here is derived from an EMBL/GenBank/DDBJ whole genome shotgun (WGS) entry which is preliminary data.</text>
</comment>
<organism evidence="2 3">
    <name type="scientific">Streptomyces chisholmiae</name>
    <dbReference type="NCBI Taxonomy" id="3075540"/>
    <lineage>
        <taxon>Bacteria</taxon>
        <taxon>Bacillati</taxon>
        <taxon>Actinomycetota</taxon>
        <taxon>Actinomycetes</taxon>
        <taxon>Kitasatosporales</taxon>
        <taxon>Streptomycetaceae</taxon>
        <taxon>Streptomyces</taxon>
    </lineage>
</organism>
<feature type="signal peptide" evidence="1">
    <location>
        <begin position="1"/>
        <end position="28"/>
    </location>
</feature>
<reference evidence="3" key="1">
    <citation type="submission" date="2023-07" db="EMBL/GenBank/DDBJ databases">
        <title>30 novel species of actinomycetes from the DSMZ collection.</title>
        <authorList>
            <person name="Nouioui I."/>
        </authorList>
    </citation>
    <scope>NUCLEOTIDE SEQUENCE [LARGE SCALE GENOMIC DNA]</scope>
    <source>
        <strain evidence="3">DSM 44915</strain>
    </source>
</reference>
<keyword evidence="3" id="KW-1185">Reference proteome</keyword>
<evidence type="ECO:0000256" key="1">
    <source>
        <dbReference type="SAM" id="SignalP"/>
    </source>
</evidence>
<name>A0ABU2JLA9_9ACTN</name>
<evidence type="ECO:0000313" key="3">
    <source>
        <dbReference type="Proteomes" id="UP001183410"/>
    </source>
</evidence>
<proteinExistence type="predicted"/>
<dbReference type="Proteomes" id="UP001183410">
    <property type="component" value="Unassembled WGS sequence"/>
</dbReference>
<evidence type="ECO:0000313" key="2">
    <source>
        <dbReference type="EMBL" id="MDT0265702.1"/>
    </source>
</evidence>
<sequence length="144" mass="15682">MARISRTLVTLTCLLGAAALGAPGTAAAAPAAADAETAYNTKTQELTHQPTPTMPESCVERTITLAAGTYDWGQTLADGHRPDFQLGAGEYRWQDCLYPDGDFYTQQTTLDPANPDWDAVDLTETVTLTETREYTWGSYLDPQF</sequence>
<keyword evidence="1" id="KW-0732">Signal</keyword>
<protein>
    <submittedName>
        <fullName evidence="2">Uncharacterized protein</fullName>
    </submittedName>
</protein>